<dbReference type="STRING" id="1123498.VR7878_00989"/>
<dbReference type="RefSeq" id="WP_077333966.1">
    <property type="nucleotide sequence ID" value="NZ_FULE01000014.1"/>
</dbReference>
<name>A0A1R4LEV4_VIBR1</name>
<sequence>MSDIIRFSFVPDMVFANASGTLKLVAENTSLTESITFHAGRVPDSIVVTFPTGSSAEDLVNTSPTFQGQPAPGVFTCSFVNGQFIISPTQTTELAGGDAIDVIFSDMPVNSTPGTVQVTASYFIGTESGTQQLMVTKKPKTLGVIAWFDPLIVGLNQTSRLYYQSEASTKVVISGFPEGSGEETFVTPPYSGSTPAGIGSDTTPQRVYTVTAWAGGNQSEPETVALTQVAPMILNSSPASASVGPDESLTLDWRVRYDDGNSLQWLGNAIANVQAPYVVVPGSDLTSVYNIGNRNAQFMPAGINYTLTVNGFQHPDTAVFPVTVTPVSLMYLKYADPELTQIVHDFTPSDWQAAELDFGPGAATLTIYQPGYKKDVYYLSKENDTVHPMILYFDNESGTLHWITANLKTLSLTVLEPAPQKPLPIADSDIDKGIMPVPTGATCVVLTGEGHNGQAIRSQLALI</sequence>
<gene>
    <name evidence="1" type="ORF">VR7878_00989</name>
</gene>
<proteinExistence type="predicted"/>
<accession>A0A1R4LEV4</accession>
<keyword evidence="2" id="KW-1185">Reference proteome</keyword>
<organism evidence="1 2">
    <name type="scientific">Vibrio ruber (strain DSM 16370 / JCM 11486 / BCRC 17186 / CECT 7878 / LMG 23124 / VR1)</name>
    <dbReference type="NCBI Taxonomy" id="1123498"/>
    <lineage>
        <taxon>Bacteria</taxon>
        <taxon>Pseudomonadati</taxon>
        <taxon>Pseudomonadota</taxon>
        <taxon>Gammaproteobacteria</taxon>
        <taxon>Vibrionales</taxon>
        <taxon>Vibrionaceae</taxon>
        <taxon>Vibrio</taxon>
    </lineage>
</organism>
<dbReference type="OrthoDB" id="6188304at2"/>
<evidence type="ECO:0000313" key="1">
    <source>
        <dbReference type="EMBL" id="SJN54917.1"/>
    </source>
</evidence>
<evidence type="ECO:0000313" key="2">
    <source>
        <dbReference type="Proteomes" id="UP000188276"/>
    </source>
</evidence>
<dbReference type="EMBL" id="FULE01000014">
    <property type="protein sequence ID" value="SJN54917.1"/>
    <property type="molecule type" value="Genomic_DNA"/>
</dbReference>
<dbReference type="AlphaFoldDB" id="A0A1R4LEV4"/>
<reference evidence="2" key="1">
    <citation type="submission" date="2017-02" db="EMBL/GenBank/DDBJ databases">
        <authorList>
            <person name="Rodrigo-Torres L."/>
            <person name="Arahal R.D."/>
            <person name="Lucena T."/>
        </authorList>
    </citation>
    <scope>NUCLEOTIDE SEQUENCE [LARGE SCALE GENOMIC DNA]</scope>
    <source>
        <strain evidence="2">CECT 7878</strain>
    </source>
</reference>
<protein>
    <submittedName>
        <fullName evidence="1">Uncharacterized protein</fullName>
    </submittedName>
</protein>
<dbReference type="Proteomes" id="UP000188276">
    <property type="component" value="Unassembled WGS sequence"/>
</dbReference>